<gene>
    <name evidence="2" type="ORF">D7231_10655</name>
</gene>
<proteinExistence type="predicted"/>
<organism evidence="2 3">
    <name type="scientific">Streptomyces klenkii</name>
    <dbReference type="NCBI Taxonomy" id="1420899"/>
    <lineage>
        <taxon>Bacteria</taxon>
        <taxon>Bacillati</taxon>
        <taxon>Actinomycetota</taxon>
        <taxon>Actinomycetes</taxon>
        <taxon>Kitasatosporales</taxon>
        <taxon>Streptomycetaceae</taxon>
        <taxon>Streptomyces</taxon>
    </lineage>
</organism>
<protein>
    <submittedName>
        <fullName evidence="2">DsbA family oxidoreductase</fullName>
    </submittedName>
</protein>
<dbReference type="GO" id="GO:0016491">
    <property type="term" value="F:oxidoreductase activity"/>
    <property type="evidence" value="ECO:0007669"/>
    <property type="project" value="InterPro"/>
</dbReference>
<evidence type="ECO:0000313" key="2">
    <source>
        <dbReference type="EMBL" id="RKN74339.1"/>
    </source>
</evidence>
<dbReference type="Pfam" id="PF01323">
    <property type="entry name" value="DSBA"/>
    <property type="match status" value="1"/>
</dbReference>
<keyword evidence="3" id="KW-1185">Reference proteome</keyword>
<dbReference type="EMBL" id="RBAM01000004">
    <property type="protein sequence ID" value="RKN74339.1"/>
    <property type="molecule type" value="Genomic_DNA"/>
</dbReference>
<dbReference type="Gene3D" id="3.40.30.10">
    <property type="entry name" value="Glutaredoxin"/>
    <property type="match status" value="1"/>
</dbReference>
<evidence type="ECO:0000259" key="1">
    <source>
        <dbReference type="Pfam" id="PF01323"/>
    </source>
</evidence>
<name>A0A3B0BQ14_9ACTN</name>
<comment type="caution">
    <text evidence="2">The sequence shown here is derived from an EMBL/GenBank/DDBJ whole genome shotgun (WGS) entry which is preliminary data.</text>
</comment>
<dbReference type="RefSeq" id="WP_120754802.1">
    <property type="nucleotide sequence ID" value="NZ_JBFADQ010000020.1"/>
</dbReference>
<dbReference type="PANTHER" id="PTHR13887:SF41">
    <property type="entry name" value="THIOREDOXIN SUPERFAMILY PROTEIN"/>
    <property type="match status" value="1"/>
</dbReference>
<accession>A0A3B0BQ14</accession>
<dbReference type="Proteomes" id="UP000270343">
    <property type="component" value="Unassembled WGS sequence"/>
</dbReference>
<dbReference type="OrthoDB" id="9799122at2"/>
<dbReference type="PANTHER" id="PTHR13887">
    <property type="entry name" value="GLUTATHIONE S-TRANSFERASE KAPPA"/>
    <property type="match status" value="1"/>
</dbReference>
<dbReference type="InterPro" id="IPR001853">
    <property type="entry name" value="DSBA-like_thioredoxin_dom"/>
</dbReference>
<dbReference type="AlphaFoldDB" id="A0A3B0BQ14"/>
<feature type="domain" description="DSBA-like thioredoxin" evidence="1">
    <location>
        <begin position="5"/>
        <end position="200"/>
    </location>
</feature>
<evidence type="ECO:0000313" key="3">
    <source>
        <dbReference type="Proteomes" id="UP000270343"/>
    </source>
</evidence>
<sequence>MVKADMVLDVICVHSYIGYTRLVRAADRLRARGTPVAITFRPYEIAPAASDSPQPLMPLLERALGPYAAQQTELFTWQAARDGLELRYDRAVATGTFRAHLLIARAAEQGRAEAVVERLFRAHFAEGEHIAAEEVLRDLAEECGVDLTPYGPGVLARTSPEAEELRGALHRLRHHGVTGAPLFRIADGPVLLGVQTEGALYEAMARASSAARITGNATP</sequence>
<dbReference type="SUPFAM" id="SSF52833">
    <property type="entry name" value="Thioredoxin-like"/>
    <property type="match status" value="1"/>
</dbReference>
<dbReference type="InterPro" id="IPR036249">
    <property type="entry name" value="Thioredoxin-like_sf"/>
</dbReference>
<reference evidence="2 3" key="1">
    <citation type="journal article" date="2015" name="Antonie Van Leeuwenhoek">
        <title>Streptomyces klenkii sp. nov., isolated from deep marine sediment.</title>
        <authorList>
            <person name="Veyisoglu A."/>
            <person name="Sahin N."/>
        </authorList>
    </citation>
    <scope>NUCLEOTIDE SEQUENCE [LARGE SCALE GENOMIC DNA]</scope>
    <source>
        <strain evidence="2 3">KCTC 29202</strain>
    </source>
</reference>